<proteinExistence type="predicted"/>
<protein>
    <submittedName>
        <fullName evidence="1">Uncharacterized protein</fullName>
    </submittedName>
</protein>
<evidence type="ECO:0000313" key="2">
    <source>
        <dbReference type="Proteomes" id="UP000288805"/>
    </source>
</evidence>
<reference evidence="1 2" key="1">
    <citation type="journal article" date="2018" name="PLoS Genet.">
        <title>Population sequencing reveals clonal diversity and ancestral inbreeding in the grapevine cultivar Chardonnay.</title>
        <authorList>
            <person name="Roach M.J."/>
            <person name="Johnson D.L."/>
            <person name="Bohlmann J."/>
            <person name="van Vuuren H.J."/>
            <person name="Jones S.J."/>
            <person name="Pretorius I.S."/>
            <person name="Schmidt S.A."/>
            <person name="Borneman A.R."/>
        </authorList>
    </citation>
    <scope>NUCLEOTIDE SEQUENCE [LARGE SCALE GENOMIC DNA]</scope>
    <source>
        <strain evidence="2">cv. Chardonnay</strain>
        <tissue evidence="1">Leaf</tissue>
    </source>
</reference>
<evidence type="ECO:0000313" key="1">
    <source>
        <dbReference type="EMBL" id="RVW73519.1"/>
    </source>
</evidence>
<organism evidence="1 2">
    <name type="scientific">Vitis vinifera</name>
    <name type="common">Grape</name>
    <dbReference type="NCBI Taxonomy" id="29760"/>
    <lineage>
        <taxon>Eukaryota</taxon>
        <taxon>Viridiplantae</taxon>
        <taxon>Streptophyta</taxon>
        <taxon>Embryophyta</taxon>
        <taxon>Tracheophyta</taxon>
        <taxon>Spermatophyta</taxon>
        <taxon>Magnoliopsida</taxon>
        <taxon>eudicotyledons</taxon>
        <taxon>Gunneridae</taxon>
        <taxon>Pentapetalae</taxon>
        <taxon>rosids</taxon>
        <taxon>Vitales</taxon>
        <taxon>Vitaceae</taxon>
        <taxon>Viteae</taxon>
        <taxon>Vitis</taxon>
    </lineage>
</organism>
<dbReference type="Proteomes" id="UP000288805">
    <property type="component" value="Unassembled WGS sequence"/>
</dbReference>
<dbReference type="AlphaFoldDB" id="A0A438GMU2"/>
<comment type="caution">
    <text evidence="1">The sequence shown here is derived from an EMBL/GenBank/DDBJ whole genome shotgun (WGS) entry which is preliminary data.</text>
</comment>
<gene>
    <name evidence="1" type="ORF">CK203_060048</name>
</gene>
<name>A0A438GMU2_VITVI</name>
<accession>A0A438GMU2</accession>
<sequence length="211" mass="25071">MWLKEEGFKEMLKDWWQVGVNKRLAVDRVSFWDDQEQLRVLNGQELEARKEAREDFKKWALMKEISWRQKSRETWLKEGDKNTRFFHRMANSKRKRNCLTKIKINGLWLSEEQEIKRGVVRAYQNLLSDPDGWHLSLNGLEFDRIGVEEAAGLEVFSVEEVYSALSELNGDKTPGPNEFTLAFWQFCWDFVKDELMGFFKKFMRGEDSSEA</sequence>
<dbReference type="EMBL" id="QGNW01000390">
    <property type="protein sequence ID" value="RVW73519.1"/>
    <property type="molecule type" value="Genomic_DNA"/>
</dbReference>